<evidence type="ECO:0000256" key="1">
    <source>
        <dbReference type="ARBA" id="ARBA00004141"/>
    </source>
</evidence>
<dbReference type="PRINTS" id="PR00926">
    <property type="entry name" value="MITOCARRIER"/>
</dbReference>
<sequence>MHEVTTEQQRRRQRSDSFRLFLSGGFSGAIARTLTAPLERIKLLYQVQAIAQASTTSAPYVYNSILQTADKIYREEGVRAFWRGNGTNVVRIFPYSAVQFSTNDACKRLLASPDGHLLVSQRLLAGAVAGMSATLVTHPLDVIRLRMSLPHSGYTGILNAFLTVTRTEGSKALFKGLGPALIGIAPFAAINFASYDLLKRNLFGADASTTAVHNLGLGAASGLLASSVCFPLDTVRRQMQMRACMYRGQADAMGCIWRSEGLRGFYRGWAANALKVIPQNSIRFASYEALKSLLNV</sequence>
<name>A0AAV1HS62_9CHLO</name>
<feature type="repeat" description="Solcar" evidence="6">
    <location>
        <begin position="15"/>
        <end position="109"/>
    </location>
</feature>
<evidence type="ECO:0000313" key="9">
    <source>
        <dbReference type="EMBL" id="CAK0738718.1"/>
    </source>
</evidence>
<dbReference type="GO" id="GO:0016020">
    <property type="term" value="C:membrane"/>
    <property type="evidence" value="ECO:0007669"/>
    <property type="project" value="UniProtKB-SubCell"/>
</dbReference>
<dbReference type="Pfam" id="PF00153">
    <property type="entry name" value="Mito_carr"/>
    <property type="match status" value="3"/>
</dbReference>
<keyword evidence="3 6" id="KW-0812">Transmembrane</keyword>
<reference evidence="9 10" key="1">
    <citation type="submission" date="2023-10" db="EMBL/GenBank/DDBJ databases">
        <authorList>
            <person name="Maclean D."/>
            <person name="Macfadyen A."/>
        </authorList>
    </citation>
    <scope>NUCLEOTIDE SEQUENCE [LARGE SCALE GENOMIC DNA]</scope>
</reference>
<dbReference type="EMBL" id="CAUYUE010000002">
    <property type="protein sequence ID" value="CAK0738718.1"/>
    <property type="molecule type" value="Genomic_DNA"/>
</dbReference>
<comment type="subcellular location">
    <subcellularLocation>
        <location evidence="1">Membrane</location>
        <topology evidence="1">Multi-pass membrane protein</topology>
    </subcellularLocation>
</comment>
<accession>A0AAV1HS62</accession>
<keyword evidence="8" id="KW-1133">Transmembrane helix</keyword>
<proteinExistence type="inferred from homology"/>
<evidence type="ECO:0000256" key="7">
    <source>
        <dbReference type="RuleBase" id="RU000488"/>
    </source>
</evidence>
<feature type="transmembrane region" description="Helical" evidence="8">
    <location>
        <begin position="215"/>
        <end position="232"/>
    </location>
</feature>
<evidence type="ECO:0000256" key="2">
    <source>
        <dbReference type="ARBA" id="ARBA00022448"/>
    </source>
</evidence>
<dbReference type="SUPFAM" id="SSF103506">
    <property type="entry name" value="Mitochondrial carrier"/>
    <property type="match status" value="1"/>
</dbReference>
<feature type="transmembrane region" description="Helical" evidence="8">
    <location>
        <begin position="176"/>
        <end position="195"/>
    </location>
</feature>
<keyword evidence="2 7" id="KW-0813">Transport</keyword>
<evidence type="ECO:0000256" key="3">
    <source>
        <dbReference type="ARBA" id="ARBA00022692"/>
    </source>
</evidence>
<dbReference type="PANTHER" id="PTHR24089">
    <property type="entry name" value="SOLUTE CARRIER FAMILY 25"/>
    <property type="match status" value="1"/>
</dbReference>
<protein>
    <submittedName>
        <fullName evidence="9">Uncharacterized protein</fullName>
    </submittedName>
</protein>
<dbReference type="InterPro" id="IPR023395">
    <property type="entry name" value="MCP_dom_sf"/>
</dbReference>
<dbReference type="PROSITE" id="PS50920">
    <property type="entry name" value="SOLCAR"/>
    <property type="match status" value="3"/>
</dbReference>
<dbReference type="GO" id="GO:0055085">
    <property type="term" value="P:transmembrane transport"/>
    <property type="evidence" value="ECO:0007669"/>
    <property type="project" value="InterPro"/>
</dbReference>
<organism evidence="9 10">
    <name type="scientific">Coccomyxa viridis</name>
    <dbReference type="NCBI Taxonomy" id="1274662"/>
    <lineage>
        <taxon>Eukaryota</taxon>
        <taxon>Viridiplantae</taxon>
        <taxon>Chlorophyta</taxon>
        <taxon>core chlorophytes</taxon>
        <taxon>Trebouxiophyceae</taxon>
        <taxon>Trebouxiophyceae incertae sedis</taxon>
        <taxon>Coccomyxaceae</taxon>
        <taxon>Coccomyxa</taxon>
    </lineage>
</organism>
<keyword evidence="4" id="KW-0677">Repeat</keyword>
<keyword evidence="10" id="KW-1185">Reference proteome</keyword>
<dbReference type="InterPro" id="IPR002067">
    <property type="entry name" value="MCP"/>
</dbReference>
<keyword evidence="5 6" id="KW-0472">Membrane</keyword>
<dbReference type="Proteomes" id="UP001314263">
    <property type="component" value="Unassembled WGS sequence"/>
</dbReference>
<feature type="repeat" description="Solcar" evidence="6">
    <location>
        <begin position="209"/>
        <end position="293"/>
    </location>
</feature>
<comment type="similarity">
    <text evidence="7">Belongs to the mitochondrial carrier (TC 2.A.29) family.</text>
</comment>
<dbReference type="InterPro" id="IPR018108">
    <property type="entry name" value="MCP_transmembrane"/>
</dbReference>
<evidence type="ECO:0000256" key="4">
    <source>
        <dbReference type="ARBA" id="ARBA00022737"/>
    </source>
</evidence>
<evidence type="ECO:0000256" key="6">
    <source>
        <dbReference type="PROSITE-ProRule" id="PRU00282"/>
    </source>
</evidence>
<evidence type="ECO:0000256" key="5">
    <source>
        <dbReference type="ARBA" id="ARBA00023136"/>
    </source>
</evidence>
<dbReference type="Gene3D" id="1.50.40.10">
    <property type="entry name" value="Mitochondrial carrier domain"/>
    <property type="match status" value="1"/>
</dbReference>
<evidence type="ECO:0000256" key="8">
    <source>
        <dbReference type="SAM" id="Phobius"/>
    </source>
</evidence>
<dbReference type="AlphaFoldDB" id="A0AAV1HS62"/>
<comment type="caution">
    <text evidence="9">The sequence shown here is derived from an EMBL/GenBank/DDBJ whole genome shotgun (WGS) entry which is preliminary data.</text>
</comment>
<feature type="repeat" description="Solcar" evidence="6">
    <location>
        <begin position="117"/>
        <end position="201"/>
    </location>
</feature>
<gene>
    <name evidence="9" type="ORF">CVIRNUC_001083</name>
</gene>
<evidence type="ECO:0000313" key="10">
    <source>
        <dbReference type="Proteomes" id="UP001314263"/>
    </source>
</evidence>